<accession>A0A4Y2U4S3</accession>
<dbReference type="AlphaFoldDB" id="A0A4Y2U4S3"/>
<protein>
    <submittedName>
        <fullName evidence="1">Uncharacterized protein</fullName>
    </submittedName>
</protein>
<dbReference type="EMBL" id="BGPR01033901">
    <property type="protein sequence ID" value="GBO08019.1"/>
    <property type="molecule type" value="Genomic_DNA"/>
</dbReference>
<organism evidence="1 2">
    <name type="scientific">Araneus ventricosus</name>
    <name type="common">Orbweaver spider</name>
    <name type="synonym">Epeira ventricosa</name>
    <dbReference type="NCBI Taxonomy" id="182803"/>
    <lineage>
        <taxon>Eukaryota</taxon>
        <taxon>Metazoa</taxon>
        <taxon>Ecdysozoa</taxon>
        <taxon>Arthropoda</taxon>
        <taxon>Chelicerata</taxon>
        <taxon>Arachnida</taxon>
        <taxon>Araneae</taxon>
        <taxon>Araneomorphae</taxon>
        <taxon>Entelegynae</taxon>
        <taxon>Araneoidea</taxon>
        <taxon>Araneidae</taxon>
        <taxon>Araneus</taxon>
    </lineage>
</organism>
<sequence>MRKFDGVYGVTSSSSSAVTIIIFCCYHHHLLLLDHDTSSSSSSVMLMTSGGLARLPACRMASGPLKHKLIWAPRICVCERESKGRIFFLEKFLRLF</sequence>
<dbReference type="Proteomes" id="UP000499080">
    <property type="component" value="Unassembled WGS sequence"/>
</dbReference>
<proteinExistence type="predicted"/>
<reference evidence="1 2" key="1">
    <citation type="journal article" date="2019" name="Sci. Rep.">
        <title>Orb-weaving spider Araneus ventricosus genome elucidates the spidroin gene catalogue.</title>
        <authorList>
            <person name="Kono N."/>
            <person name="Nakamura H."/>
            <person name="Ohtoshi R."/>
            <person name="Moran D.A.P."/>
            <person name="Shinohara A."/>
            <person name="Yoshida Y."/>
            <person name="Fujiwara M."/>
            <person name="Mori M."/>
            <person name="Tomita M."/>
            <person name="Arakawa K."/>
        </authorList>
    </citation>
    <scope>NUCLEOTIDE SEQUENCE [LARGE SCALE GENOMIC DNA]</scope>
</reference>
<keyword evidence="2" id="KW-1185">Reference proteome</keyword>
<comment type="caution">
    <text evidence="1">The sequence shown here is derived from an EMBL/GenBank/DDBJ whole genome shotgun (WGS) entry which is preliminary data.</text>
</comment>
<evidence type="ECO:0000313" key="1">
    <source>
        <dbReference type="EMBL" id="GBO08019.1"/>
    </source>
</evidence>
<name>A0A4Y2U4S3_ARAVE</name>
<gene>
    <name evidence="1" type="ORF">AVEN_11339_1</name>
</gene>
<evidence type="ECO:0000313" key="2">
    <source>
        <dbReference type="Proteomes" id="UP000499080"/>
    </source>
</evidence>